<feature type="domain" description="Sigma-54 factor interaction" evidence="5">
    <location>
        <begin position="168"/>
        <end position="397"/>
    </location>
</feature>
<dbReference type="PATRIC" id="fig|768706.3.peg.2902"/>
<dbReference type="CDD" id="cd00130">
    <property type="entry name" value="PAS"/>
    <property type="match status" value="1"/>
</dbReference>
<dbReference type="Gene3D" id="3.30.450.20">
    <property type="entry name" value="PAS domain"/>
    <property type="match status" value="1"/>
</dbReference>
<gene>
    <name evidence="7" type="ordered locus">Desor_2891</name>
</gene>
<dbReference type="GO" id="GO:0043565">
    <property type="term" value="F:sequence-specific DNA binding"/>
    <property type="evidence" value="ECO:0007669"/>
    <property type="project" value="InterPro"/>
</dbReference>
<dbReference type="Proteomes" id="UP000006346">
    <property type="component" value="Chromosome"/>
</dbReference>
<dbReference type="FunFam" id="3.40.50.300:FF:000006">
    <property type="entry name" value="DNA-binding transcriptional regulator NtrC"/>
    <property type="match status" value="1"/>
</dbReference>
<dbReference type="SUPFAM" id="SSF55785">
    <property type="entry name" value="PYP-like sensor domain (PAS domain)"/>
    <property type="match status" value="1"/>
</dbReference>
<dbReference type="SUPFAM" id="SSF52540">
    <property type="entry name" value="P-loop containing nucleoside triphosphate hydrolases"/>
    <property type="match status" value="1"/>
</dbReference>
<dbReference type="GO" id="GO:0006355">
    <property type="term" value="P:regulation of DNA-templated transcription"/>
    <property type="evidence" value="ECO:0007669"/>
    <property type="project" value="InterPro"/>
</dbReference>
<dbReference type="InterPro" id="IPR000014">
    <property type="entry name" value="PAS"/>
</dbReference>
<keyword evidence="1" id="KW-0547">Nucleotide-binding</keyword>
<dbReference type="KEGG" id="dor:Desor_2891"/>
<evidence type="ECO:0000313" key="7">
    <source>
        <dbReference type="EMBL" id="AET68420.1"/>
    </source>
</evidence>
<dbReference type="InterPro" id="IPR002197">
    <property type="entry name" value="HTH_Fis"/>
</dbReference>
<dbReference type="PROSITE" id="PS50112">
    <property type="entry name" value="PAS"/>
    <property type="match status" value="1"/>
</dbReference>
<dbReference type="InterPro" id="IPR009057">
    <property type="entry name" value="Homeodomain-like_sf"/>
</dbReference>
<evidence type="ECO:0000256" key="2">
    <source>
        <dbReference type="ARBA" id="ARBA00022840"/>
    </source>
</evidence>
<dbReference type="PROSITE" id="PS50045">
    <property type="entry name" value="SIGMA54_INTERACT_4"/>
    <property type="match status" value="1"/>
</dbReference>
<proteinExistence type="predicted"/>
<dbReference type="EMBL" id="CP003108">
    <property type="protein sequence ID" value="AET68420.1"/>
    <property type="molecule type" value="Genomic_DNA"/>
</dbReference>
<dbReference type="GO" id="GO:0005524">
    <property type="term" value="F:ATP binding"/>
    <property type="evidence" value="ECO:0007669"/>
    <property type="project" value="UniProtKB-KW"/>
</dbReference>
<dbReference type="RefSeq" id="WP_014185228.1">
    <property type="nucleotide sequence ID" value="NC_016584.1"/>
</dbReference>
<dbReference type="InterPro" id="IPR027417">
    <property type="entry name" value="P-loop_NTPase"/>
</dbReference>
<name>G7WFH7_DESOD</name>
<dbReference type="InterPro" id="IPR058031">
    <property type="entry name" value="AAA_lid_NorR"/>
</dbReference>
<dbReference type="OrthoDB" id="9803970at2"/>
<dbReference type="eggNOG" id="COG3829">
    <property type="taxonomic scope" value="Bacteria"/>
</dbReference>
<evidence type="ECO:0000256" key="3">
    <source>
        <dbReference type="ARBA" id="ARBA00023015"/>
    </source>
</evidence>
<keyword evidence="7" id="KW-0238">DNA-binding</keyword>
<feature type="domain" description="PAS" evidence="6">
    <location>
        <begin position="21"/>
        <end position="75"/>
    </location>
</feature>
<keyword evidence="3" id="KW-0805">Transcription regulation</keyword>
<dbReference type="PROSITE" id="PS00688">
    <property type="entry name" value="SIGMA54_INTERACT_3"/>
    <property type="match status" value="1"/>
</dbReference>
<dbReference type="InterPro" id="IPR003593">
    <property type="entry name" value="AAA+_ATPase"/>
</dbReference>
<dbReference type="Pfam" id="PF02954">
    <property type="entry name" value="HTH_8"/>
    <property type="match status" value="1"/>
</dbReference>
<dbReference type="Gene3D" id="1.10.10.60">
    <property type="entry name" value="Homeodomain-like"/>
    <property type="match status" value="1"/>
</dbReference>
<protein>
    <submittedName>
        <fullName evidence="7">Transcriptional regulator containing PAS, AAA-type ATPase, and DNA-binding domains</fullName>
    </submittedName>
</protein>
<evidence type="ECO:0000313" key="8">
    <source>
        <dbReference type="Proteomes" id="UP000006346"/>
    </source>
</evidence>
<dbReference type="Gene3D" id="1.10.8.60">
    <property type="match status" value="1"/>
</dbReference>
<reference evidence="8" key="1">
    <citation type="submission" date="2011-11" db="EMBL/GenBank/DDBJ databases">
        <title>Complete sequence of Desulfosporosinus orientis DSM 765.</title>
        <authorList>
            <person name="Lucas S."/>
            <person name="Han J."/>
            <person name="Lapidus A."/>
            <person name="Cheng J.-F."/>
            <person name="Goodwin L."/>
            <person name="Pitluck S."/>
            <person name="Peters L."/>
            <person name="Ovchinnikova G."/>
            <person name="Teshima H."/>
            <person name="Detter J.C."/>
            <person name="Han C."/>
            <person name="Tapia R."/>
            <person name="Land M."/>
            <person name="Hauser L."/>
            <person name="Kyrpides N."/>
            <person name="Ivanova N."/>
            <person name="Pagani I."/>
            <person name="Pester M."/>
            <person name="Spring S."/>
            <person name="Ollivier B."/>
            <person name="Rattei T."/>
            <person name="Klenk H.-P."/>
            <person name="Wagner M."/>
            <person name="Loy A."/>
            <person name="Woyke T."/>
        </authorList>
    </citation>
    <scope>NUCLEOTIDE SEQUENCE [LARGE SCALE GENOMIC DNA]</scope>
    <source>
        <strain evidence="8">ATCC 19365 / DSM 765 / NCIMB 8382 / VKM B-1628</strain>
    </source>
</reference>
<evidence type="ECO:0000256" key="4">
    <source>
        <dbReference type="ARBA" id="ARBA00023163"/>
    </source>
</evidence>
<dbReference type="SUPFAM" id="SSF46689">
    <property type="entry name" value="Homeodomain-like"/>
    <property type="match status" value="1"/>
</dbReference>
<evidence type="ECO:0000259" key="6">
    <source>
        <dbReference type="PROSITE" id="PS50112"/>
    </source>
</evidence>
<dbReference type="CDD" id="cd00009">
    <property type="entry name" value="AAA"/>
    <property type="match status" value="1"/>
</dbReference>
<dbReference type="HOGENOM" id="CLU_000445_8_1_9"/>
<dbReference type="Pfam" id="PF00158">
    <property type="entry name" value="Sigma54_activat"/>
    <property type="match status" value="1"/>
</dbReference>
<dbReference type="AlphaFoldDB" id="G7WFH7"/>
<dbReference type="InterPro" id="IPR035965">
    <property type="entry name" value="PAS-like_dom_sf"/>
</dbReference>
<evidence type="ECO:0000259" key="5">
    <source>
        <dbReference type="PROSITE" id="PS50045"/>
    </source>
</evidence>
<keyword evidence="8" id="KW-1185">Reference proteome</keyword>
<dbReference type="Gene3D" id="3.40.50.300">
    <property type="entry name" value="P-loop containing nucleotide triphosphate hydrolases"/>
    <property type="match status" value="1"/>
</dbReference>
<dbReference type="Pfam" id="PF25601">
    <property type="entry name" value="AAA_lid_14"/>
    <property type="match status" value="1"/>
</dbReference>
<dbReference type="InterPro" id="IPR002078">
    <property type="entry name" value="Sigma_54_int"/>
</dbReference>
<reference evidence="7 8" key="2">
    <citation type="journal article" date="2012" name="J. Bacteriol.">
        <title>Complete genome sequences of Desulfosporosinus orientis DSM765T, Desulfosporosinus youngiae DSM17734T, Desulfosporosinus meridiei DSM13257T, and Desulfosporosinus acidiphilus DSM22704T.</title>
        <authorList>
            <person name="Pester M."/>
            <person name="Brambilla E."/>
            <person name="Alazard D."/>
            <person name="Rattei T."/>
            <person name="Weinmaier T."/>
            <person name="Han J."/>
            <person name="Lucas S."/>
            <person name="Lapidus A."/>
            <person name="Cheng J.F."/>
            <person name="Goodwin L."/>
            <person name="Pitluck S."/>
            <person name="Peters L."/>
            <person name="Ovchinnikova G."/>
            <person name="Teshima H."/>
            <person name="Detter J.C."/>
            <person name="Han C.S."/>
            <person name="Tapia R."/>
            <person name="Land M.L."/>
            <person name="Hauser L."/>
            <person name="Kyrpides N.C."/>
            <person name="Ivanova N.N."/>
            <person name="Pagani I."/>
            <person name="Huntmann M."/>
            <person name="Wei C.L."/>
            <person name="Davenport K.W."/>
            <person name="Daligault H."/>
            <person name="Chain P.S."/>
            <person name="Chen A."/>
            <person name="Mavromatis K."/>
            <person name="Markowitz V."/>
            <person name="Szeto E."/>
            <person name="Mikhailova N."/>
            <person name="Pati A."/>
            <person name="Wagner M."/>
            <person name="Woyke T."/>
            <person name="Ollivier B."/>
            <person name="Klenk H.P."/>
            <person name="Spring S."/>
            <person name="Loy A."/>
        </authorList>
    </citation>
    <scope>NUCLEOTIDE SEQUENCE [LARGE SCALE GENOMIC DNA]</scope>
    <source>
        <strain evidence="8">ATCC 19365 / DSM 765 / NCIMB 8382 / VKM B-1628</strain>
    </source>
</reference>
<evidence type="ECO:0000256" key="1">
    <source>
        <dbReference type="ARBA" id="ARBA00022741"/>
    </source>
</evidence>
<keyword evidence="2" id="KW-0067">ATP-binding</keyword>
<accession>G7WFH7</accession>
<dbReference type="SMART" id="SM00382">
    <property type="entry name" value="AAA"/>
    <property type="match status" value="1"/>
</dbReference>
<sequence length="480" mass="53962">MGRTKNYPNILVKPQTENKLSIESLQQIMNCSHDPIFVTDKYGNCIVSTDSFSMAYRTLGLKPQELVGKNVRDFIKAGIYNWSPTLKALETGSTVTGLIKTINGSEIMVTSTPVKDDNCQIIMIVTNIRDKDIVEKYSEELKREKNETERYKMAVEYLGKVANSDNAVISESPQMKKILETADIVAKTESTVSLYGETGTGKEVLARYIHHNSRRVQRPFIPVNCAAIPQKLFESEFFGYVKGAFTGANPQGKMGLFEIANHGTLFLDEIGELPLEMQSKLLRVLETGEIQRIGSIKTERIDVRLIVATNKDLRHKVDQEQFRSDLFYRLNVIPFTLPPLRERKEDIGALAQKFLGELNAKYGLHKVIPPHTLRVLLNYNWPGNIRELRNVIEREYITSTQDGIKVKFEAADSSAAGLASPSREDKAGGAYKGTLKSVLKKVEAEYINEVLNECNGKVGEASRLLGIHRTVLYRKTKLSI</sequence>
<organism evidence="7 8">
    <name type="scientific">Desulfosporosinus orientis (strain ATCC 19365 / DSM 765 / NCIMB 8382 / VKM B-1628 / Singapore I)</name>
    <name type="common">Desulfotomaculum orientis</name>
    <dbReference type="NCBI Taxonomy" id="768706"/>
    <lineage>
        <taxon>Bacteria</taxon>
        <taxon>Bacillati</taxon>
        <taxon>Bacillota</taxon>
        <taxon>Clostridia</taxon>
        <taxon>Eubacteriales</taxon>
        <taxon>Desulfitobacteriaceae</taxon>
        <taxon>Desulfosporosinus</taxon>
    </lineage>
</organism>
<dbReference type="InterPro" id="IPR025944">
    <property type="entry name" value="Sigma_54_int_dom_CS"/>
</dbReference>
<dbReference type="PANTHER" id="PTHR32071">
    <property type="entry name" value="TRANSCRIPTIONAL REGULATORY PROTEIN"/>
    <property type="match status" value="1"/>
</dbReference>
<dbReference type="PANTHER" id="PTHR32071:SF121">
    <property type="entry name" value="SIGMA L-DEPENDENT TRANSCRIPTIONAL REGULATOR YQIR-RELATED"/>
    <property type="match status" value="1"/>
</dbReference>
<keyword evidence="4" id="KW-0804">Transcription</keyword>
<dbReference type="STRING" id="768706.Desor_2891"/>